<evidence type="ECO:0000256" key="11">
    <source>
        <dbReference type="ARBA" id="ARBA00048988"/>
    </source>
</evidence>
<keyword evidence="7 12" id="KW-0862">Zinc</keyword>
<comment type="cofactor">
    <cofactor evidence="12">
        <name>Zn(2+)</name>
        <dbReference type="ChEBI" id="CHEBI:29105"/>
    </cofactor>
    <text evidence="12">Binds 2 zinc ions per subunit.</text>
</comment>
<dbReference type="GO" id="GO:0005524">
    <property type="term" value="F:ATP binding"/>
    <property type="evidence" value="ECO:0007669"/>
    <property type="project" value="UniProtKB-UniRule"/>
</dbReference>
<accession>A0A5B8Y1A9</accession>
<dbReference type="InterPro" id="IPR042115">
    <property type="entry name" value="PriA_3primeBD_sf"/>
</dbReference>
<evidence type="ECO:0000256" key="8">
    <source>
        <dbReference type="ARBA" id="ARBA00022840"/>
    </source>
</evidence>
<comment type="catalytic activity">
    <reaction evidence="11 12">
        <text>ATP + H2O = ADP + phosphate + H(+)</text>
        <dbReference type="Rhea" id="RHEA:13065"/>
        <dbReference type="ChEBI" id="CHEBI:15377"/>
        <dbReference type="ChEBI" id="CHEBI:15378"/>
        <dbReference type="ChEBI" id="CHEBI:30616"/>
        <dbReference type="ChEBI" id="CHEBI:43474"/>
        <dbReference type="ChEBI" id="CHEBI:456216"/>
        <dbReference type="EC" id="5.6.2.4"/>
    </reaction>
</comment>
<keyword evidence="3 12" id="KW-0479">Metal-binding</keyword>
<dbReference type="AlphaFoldDB" id="A0A5B8Y1A9"/>
<evidence type="ECO:0000259" key="13">
    <source>
        <dbReference type="PROSITE" id="PS51192"/>
    </source>
</evidence>
<dbReference type="Pfam" id="PF00270">
    <property type="entry name" value="DEAD"/>
    <property type="match status" value="1"/>
</dbReference>
<keyword evidence="9 12" id="KW-0238">DNA-binding</keyword>
<evidence type="ECO:0000256" key="7">
    <source>
        <dbReference type="ARBA" id="ARBA00022833"/>
    </source>
</evidence>
<name>A0A5B8Y1A9_9DELT</name>
<dbReference type="InterPro" id="IPR011545">
    <property type="entry name" value="DEAD/DEAH_box_helicase_dom"/>
</dbReference>
<evidence type="ECO:0000256" key="10">
    <source>
        <dbReference type="ARBA" id="ARBA00023235"/>
    </source>
</evidence>
<proteinExistence type="inferred from homology"/>
<dbReference type="GO" id="GO:0006270">
    <property type="term" value="P:DNA replication initiation"/>
    <property type="evidence" value="ECO:0007669"/>
    <property type="project" value="TreeGrafter"/>
</dbReference>
<dbReference type="OrthoDB" id="9759544at2"/>
<keyword evidence="5 12" id="KW-0378">Hydrolase</keyword>
<dbReference type="GO" id="GO:0006302">
    <property type="term" value="P:double-strand break repair"/>
    <property type="evidence" value="ECO:0007669"/>
    <property type="project" value="InterPro"/>
</dbReference>
<feature type="domain" description="Helicase ATP-binding" evidence="13">
    <location>
        <begin position="276"/>
        <end position="442"/>
    </location>
</feature>
<dbReference type="NCBIfam" id="TIGR00595">
    <property type="entry name" value="priA"/>
    <property type="match status" value="1"/>
</dbReference>
<dbReference type="HAMAP" id="MF_00983">
    <property type="entry name" value="PriA"/>
    <property type="match status" value="1"/>
</dbReference>
<dbReference type="SMART" id="SM00490">
    <property type="entry name" value="HELICc"/>
    <property type="match status" value="1"/>
</dbReference>
<dbReference type="Pfam" id="PF00271">
    <property type="entry name" value="Helicase_C"/>
    <property type="match status" value="1"/>
</dbReference>
<comment type="catalytic activity">
    <reaction evidence="12">
        <text>Couples ATP hydrolysis with the unwinding of duplex DNA by translocating in the 3'-5' direction.</text>
        <dbReference type="EC" id="5.6.2.4"/>
    </reaction>
</comment>
<feature type="binding site" evidence="12">
    <location>
        <position position="506"/>
    </location>
    <ligand>
        <name>Zn(2+)</name>
        <dbReference type="ChEBI" id="CHEBI:29105"/>
        <label>1</label>
    </ligand>
</feature>
<dbReference type="EC" id="5.6.2.4" evidence="12"/>
<dbReference type="Proteomes" id="UP000321595">
    <property type="component" value="Chromosome"/>
</dbReference>
<comment type="similarity">
    <text evidence="12">Belongs to the helicase family. PriA subfamily.</text>
</comment>
<dbReference type="InterPro" id="IPR040498">
    <property type="entry name" value="PriA_CRR"/>
</dbReference>
<evidence type="ECO:0000313" key="15">
    <source>
        <dbReference type="EMBL" id="QED29736.1"/>
    </source>
</evidence>
<keyword evidence="2 12" id="KW-0235">DNA replication</keyword>
<evidence type="ECO:0000256" key="2">
    <source>
        <dbReference type="ARBA" id="ARBA00022705"/>
    </source>
</evidence>
<evidence type="ECO:0000256" key="9">
    <source>
        <dbReference type="ARBA" id="ARBA00023125"/>
    </source>
</evidence>
<evidence type="ECO:0000256" key="1">
    <source>
        <dbReference type="ARBA" id="ARBA00022515"/>
    </source>
</evidence>
<dbReference type="GO" id="GO:0008270">
    <property type="term" value="F:zinc ion binding"/>
    <property type="evidence" value="ECO:0007669"/>
    <property type="project" value="UniProtKB-UniRule"/>
</dbReference>
<keyword evidence="10 12" id="KW-0413">Isomerase</keyword>
<comment type="subunit">
    <text evidence="12">Component of the replication restart primosome.</text>
</comment>
<dbReference type="GO" id="GO:0043138">
    <property type="term" value="F:3'-5' DNA helicase activity"/>
    <property type="evidence" value="ECO:0007669"/>
    <property type="project" value="UniProtKB-EC"/>
</dbReference>
<dbReference type="FunFam" id="3.40.50.300:FF:000489">
    <property type="entry name" value="Primosome assembly protein PriA"/>
    <property type="match status" value="1"/>
</dbReference>
<feature type="binding site" evidence="12">
    <location>
        <position position="512"/>
    </location>
    <ligand>
        <name>Zn(2+)</name>
        <dbReference type="ChEBI" id="CHEBI:29105"/>
        <label>2</label>
    </ligand>
</feature>
<reference evidence="15 16" key="1">
    <citation type="submission" date="2019-08" db="EMBL/GenBank/DDBJ databases">
        <authorList>
            <person name="Liang Q."/>
        </authorList>
    </citation>
    <scope>NUCLEOTIDE SEQUENCE [LARGE SCALE GENOMIC DNA]</scope>
    <source>
        <strain evidence="15 16">V1718</strain>
    </source>
</reference>
<keyword evidence="16" id="KW-1185">Reference proteome</keyword>
<dbReference type="Pfam" id="PF17764">
    <property type="entry name" value="PriA_3primeBD"/>
    <property type="match status" value="1"/>
</dbReference>
<feature type="binding site" evidence="12">
    <location>
        <position position="530"/>
    </location>
    <ligand>
        <name>Zn(2+)</name>
        <dbReference type="ChEBI" id="CHEBI:29105"/>
        <label>2</label>
    </ligand>
</feature>
<feature type="binding site" evidence="12">
    <location>
        <position position="533"/>
    </location>
    <ligand>
        <name>Zn(2+)</name>
        <dbReference type="ChEBI" id="CHEBI:29105"/>
        <label>2</label>
    </ligand>
</feature>
<evidence type="ECO:0000259" key="14">
    <source>
        <dbReference type="PROSITE" id="PS51194"/>
    </source>
</evidence>
<dbReference type="PROSITE" id="PS51194">
    <property type="entry name" value="HELICASE_CTER"/>
    <property type="match status" value="1"/>
</dbReference>
<dbReference type="KEGG" id="bbae:FRD01_21370"/>
<dbReference type="InterPro" id="IPR041222">
    <property type="entry name" value="PriA_3primeBD"/>
</dbReference>
<keyword evidence="1 12" id="KW-0639">Primosome</keyword>
<comment type="function">
    <text evidence="12">Initiates the restart of stalled replication forks, which reloads the replicative helicase on sites other than the origin of replication. Recognizes and binds to abandoned replication forks and remodels them to uncover a helicase loading site. Promotes assembly of the primosome at these replication forks.</text>
</comment>
<dbReference type="Gene3D" id="3.40.1440.60">
    <property type="entry name" value="PriA, 3(prime) DNA-binding domain"/>
    <property type="match status" value="1"/>
</dbReference>
<dbReference type="InterPro" id="IPR027417">
    <property type="entry name" value="P-loop_NTPase"/>
</dbReference>
<feature type="binding site" evidence="12">
    <location>
        <position position="543"/>
    </location>
    <ligand>
        <name>Zn(2+)</name>
        <dbReference type="ChEBI" id="CHEBI:29105"/>
        <label>1</label>
    </ligand>
</feature>
<dbReference type="Gene3D" id="3.40.50.300">
    <property type="entry name" value="P-loop containing nucleotide triphosphate hydrolases"/>
    <property type="match status" value="2"/>
</dbReference>
<protein>
    <recommendedName>
        <fullName evidence="12">Replication restart protein PriA</fullName>
    </recommendedName>
    <alternativeName>
        <fullName evidence="12">ATP-dependent DNA helicase PriA</fullName>
        <ecNumber evidence="12">5.6.2.4</ecNumber>
    </alternativeName>
    <alternativeName>
        <fullName evidence="12">DNA 3'-5' helicase PriA</fullName>
    </alternativeName>
</protein>
<dbReference type="GO" id="GO:0006310">
    <property type="term" value="P:DNA recombination"/>
    <property type="evidence" value="ECO:0007669"/>
    <property type="project" value="InterPro"/>
</dbReference>
<dbReference type="InterPro" id="IPR005259">
    <property type="entry name" value="PriA"/>
</dbReference>
<sequence length="807" mass="89619">MHVSETKQLWAEVAVDVPVFAALSYAVPPAFAGMIRAGQLVQVPFRNKSKTGLVMRVTAEAPDFEGKIRDILDIVDRNPLLNETGLNFLKFVSEYYMSPMGEVMRLAVPSAARVEGIKWYVRTPYDGVLEEDLSAAYALIEDKIPLHLLREKSDLPFARLSELESLGAVDVEYVDESALKPKTEAFFKLSGKEPESRVGAKQDEILTLLHELKEASMEEIKARVNSPYSSLKSLEERGLLIRWEVEVYRDPFKDAVVDTAISPSLTEQQSRALSAINAANGFGAFLLHGVTGSGKTMVYVEAIRALRAAGERALILLPEIALTPQFVGVFRSFFGDDIAVLHSGLSQAQKFDQWRRIQKSDVSIVIGARSAVFAPIENLGMIIVDEEHDPSFKQEEGPRYNARDLALMRGKLEGARVILGSATPSLESFQNALEGRITLLRMPIRVQSRPLPPVSVVDMRRRSDLAYGVLSGPLLDSMTKSFMAAKQSILFLNRRGYSPCVVCSSCGFKFMCSQCDVSLTYHRRQESLRCHHCDFSVRLPETCPECTEATIGPMGVGTEKLEEILGELFPNRRVERLDRDTGTGGGLQNILKKVNDGEVDILVGTQMVTKGHDFPGVTTVGVVLADMSLNFPDFRAAERTFQLLTQVAGRAGRGDDPGEVVVQTYSPEHYSLETAARHDFEGFAERELALRKELKYPPFAHMIAIKFEATLEGAVIQAARDYATTARRILRKESGLSDVVVVGPAIAPIEKLRGRTRYQLLFRCSDRSKVRRVVGSVLNHEKYFDPAGKTEHRNVRIVVDIDPLNLL</sequence>
<evidence type="ECO:0000256" key="4">
    <source>
        <dbReference type="ARBA" id="ARBA00022741"/>
    </source>
</evidence>
<evidence type="ECO:0000313" key="16">
    <source>
        <dbReference type="Proteomes" id="UP000321595"/>
    </source>
</evidence>
<dbReference type="GO" id="GO:0006269">
    <property type="term" value="P:DNA replication, synthesis of primer"/>
    <property type="evidence" value="ECO:0007669"/>
    <property type="project" value="UniProtKB-KW"/>
</dbReference>
<evidence type="ECO:0000256" key="6">
    <source>
        <dbReference type="ARBA" id="ARBA00022806"/>
    </source>
</evidence>
<keyword evidence="6 12" id="KW-0347">Helicase</keyword>
<organism evidence="15 16">
    <name type="scientific">Microvenator marinus</name>
    <dbReference type="NCBI Taxonomy" id="2600177"/>
    <lineage>
        <taxon>Bacteria</taxon>
        <taxon>Deltaproteobacteria</taxon>
        <taxon>Bradymonadales</taxon>
        <taxon>Microvenatoraceae</taxon>
        <taxon>Microvenator</taxon>
    </lineage>
</organism>
<dbReference type="InterPro" id="IPR001650">
    <property type="entry name" value="Helicase_C-like"/>
</dbReference>
<feature type="binding site" evidence="12">
    <location>
        <position position="515"/>
    </location>
    <ligand>
        <name>Zn(2+)</name>
        <dbReference type="ChEBI" id="CHEBI:29105"/>
        <label>2</label>
    </ligand>
</feature>
<dbReference type="Pfam" id="PF18319">
    <property type="entry name" value="Zn_ribbon_PriA"/>
    <property type="match status" value="1"/>
</dbReference>
<gene>
    <name evidence="12 15" type="primary">priA</name>
    <name evidence="15" type="ORF">FRD01_21370</name>
</gene>
<feature type="binding site" evidence="12">
    <location>
        <position position="503"/>
    </location>
    <ligand>
        <name>Zn(2+)</name>
        <dbReference type="ChEBI" id="CHEBI:29105"/>
        <label>1</label>
    </ligand>
</feature>
<feature type="binding site" evidence="12">
    <location>
        <position position="546"/>
    </location>
    <ligand>
        <name>Zn(2+)</name>
        <dbReference type="ChEBI" id="CHEBI:29105"/>
        <label>1</label>
    </ligand>
</feature>
<evidence type="ECO:0000256" key="3">
    <source>
        <dbReference type="ARBA" id="ARBA00022723"/>
    </source>
</evidence>
<dbReference type="PANTHER" id="PTHR30580:SF0">
    <property type="entry name" value="PRIMOSOMAL PROTEIN N"/>
    <property type="match status" value="1"/>
</dbReference>
<dbReference type="GO" id="GO:0003677">
    <property type="term" value="F:DNA binding"/>
    <property type="evidence" value="ECO:0007669"/>
    <property type="project" value="UniProtKB-UniRule"/>
</dbReference>
<keyword evidence="4 12" id="KW-0547">Nucleotide-binding</keyword>
<dbReference type="InterPro" id="IPR014001">
    <property type="entry name" value="Helicase_ATP-bd"/>
</dbReference>
<dbReference type="GO" id="GO:0016887">
    <property type="term" value="F:ATP hydrolysis activity"/>
    <property type="evidence" value="ECO:0007669"/>
    <property type="project" value="RHEA"/>
</dbReference>
<feature type="domain" description="Helicase C-terminal" evidence="14">
    <location>
        <begin position="538"/>
        <end position="691"/>
    </location>
</feature>
<dbReference type="SUPFAM" id="SSF52540">
    <property type="entry name" value="P-loop containing nucleoside triphosphate hydrolases"/>
    <property type="match status" value="2"/>
</dbReference>
<dbReference type="InterPro" id="IPR041236">
    <property type="entry name" value="PriA_C"/>
</dbReference>
<evidence type="ECO:0000256" key="5">
    <source>
        <dbReference type="ARBA" id="ARBA00022801"/>
    </source>
</evidence>
<dbReference type="CDD" id="cd18804">
    <property type="entry name" value="SF2_C_priA"/>
    <property type="match status" value="1"/>
</dbReference>
<evidence type="ECO:0000256" key="12">
    <source>
        <dbReference type="HAMAP-Rule" id="MF_00983"/>
    </source>
</evidence>
<dbReference type="SMART" id="SM00487">
    <property type="entry name" value="DEXDc"/>
    <property type="match status" value="1"/>
</dbReference>
<keyword evidence="8 12" id="KW-0067">ATP-binding</keyword>
<dbReference type="Pfam" id="PF18074">
    <property type="entry name" value="PriA_C"/>
    <property type="match status" value="1"/>
</dbReference>
<dbReference type="CDD" id="cd17929">
    <property type="entry name" value="DEXHc_priA"/>
    <property type="match status" value="1"/>
</dbReference>
<dbReference type="PANTHER" id="PTHR30580">
    <property type="entry name" value="PRIMOSOMAL PROTEIN N"/>
    <property type="match status" value="1"/>
</dbReference>
<dbReference type="GO" id="GO:1990077">
    <property type="term" value="C:primosome complex"/>
    <property type="evidence" value="ECO:0007669"/>
    <property type="project" value="UniProtKB-UniRule"/>
</dbReference>
<dbReference type="PROSITE" id="PS51192">
    <property type="entry name" value="HELICASE_ATP_BIND_1"/>
    <property type="match status" value="1"/>
</dbReference>
<dbReference type="EMBL" id="CP042467">
    <property type="protein sequence ID" value="QED29736.1"/>
    <property type="molecule type" value="Genomic_DNA"/>
</dbReference>